<dbReference type="Pfam" id="PF09509">
    <property type="entry name" value="Hypoth_Ymh"/>
    <property type="match status" value="1"/>
</dbReference>
<organism evidence="2 3">
    <name type="scientific">Burkholderia lata (strain ATCC 17760 / DSM 23089 / LMG 22485 / NCIMB 9086 / R18194 / 383)</name>
    <dbReference type="NCBI Taxonomy" id="482957"/>
    <lineage>
        <taxon>Bacteria</taxon>
        <taxon>Pseudomonadati</taxon>
        <taxon>Pseudomonadota</taxon>
        <taxon>Betaproteobacteria</taxon>
        <taxon>Burkholderiales</taxon>
        <taxon>Burkholderiaceae</taxon>
        <taxon>Burkholderia</taxon>
        <taxon>Burkholderia cepacia complex</taxon>
    </lineage>
</organism>
<sequence>MPSSPSLATALQQYQKTYDKAIQLHTLFDEAGAPELLRIQEALAEEAKNFLNVSGLTWNSCGNLGRHLSFLNRYLQAGDKSSCAQDAQDIVFYDLPTALRNLASRSADDTHVDPRLRDAVAPLMAGGHYDSAVRKVFVVMTDRLRRAFGVIDRIDGEDLVNVVFGKGGKIPVALDESQKQAMRNLISGFYGVYRNRFAHDDVEPDLAQARTIIEMANTIILDIEALAAVSAAPPA</sequence>
<dbReference type="EMBL" id="CABVPU010000003">
    <property type="protein sequence ID" value="VWB24034.1"/>
    <property type="molecule type" value="Genomic_DNA"/>
</dbReference>
<name>A0A6P2I0K0_BURL3</name>
<reference evidence="2 3" key="1">
    <citation type="submission" date="2019-09" db="EMBL/GenBank/DDBJ databases">
        <authorList>
            <person name="Depoorter E."/>
        </authorList>
    </citation>
    <scope>NUCLEOTIDE SEQUENCE [LARGE SCALE GENOMIC DNA]</scope>
    <source>
        <strain evidence="2">R-15945</strain>
    </source>
</reference>
<accession>A0A6P2I0K0</accession>
<dbReference type="AlphaFoldDB" id="A0A6P2I0K0"/>
<protein>
    <recommendedName>
        <fullName evidence="1">Conserved hypothetical protein CHP02391 domain-containing protein</fullName>
    </recommendedName>
</protein>
<proteinExistence type="predicted"/>
<evidence type="ECO:0000259" key="1">
    <source>
        <dbReference type="Pfam" id="PF09509"/>
    </source>
</evidence>
<evidence type="ECO:0000313" key="3">
    <source>
        <dbReference type="Proteomes" id="UP000494174"/>
    </source>
</evidence>
<dbReference type="InterPro" id="IPR012654">
    <property type="entry name" value="CHP02391"/>
</dbReference>
<evidence type="ECO:0000313" key="2">
    <source>
        <dbReference type="EMBL" id="VWB24034.1"/>
    </source>
</evidence>
<dbReference type="Proteomes" id="UP000494174">
    <property type="component" value="Unassembled WGS sequence"/>
</dbReference>
<gene>
    <name evidence="2" type="ORF">BLA15945_00999</name>
</gene>
<feature type="domain" description="Conserved hypothetical protein CHP02391" evidence="1">
    <location>
        <begin position="111"/>
        <end position="219"/>
    </location>
</feature>